<accession>A0A1G9GNM3</accession>
<keyword evidence="4" id="KW-1185">Reference proteome</keyword>
<name>A0A1G9GNM3_9ACTN</name>
<dbReference type="STRING" id="417292.SAMN05421806_116110"/>
<gene>
    <name evidence="3" type="ORF">SAMN05421806_116110</name>
</gene>
<evidence type="ECO:0000256" key="1">
    <source>
        <dbReference type="SAM" id="MobiDB-lite"/>
    </source>
</evidence>
<reference evidence="3 4" key="1">
    <citation type="submission" date="2016-10" db="EMBL/GenBank/DDBJ databases">
        <authorList>
            <person name="de Groot N.N."/>
        </authorList>
    </citation>
    <scope>NUCLEOTIDE SEQUENCE [LARGE SCALE GENOMIC DNA]</scope>
    <source>
        <strain evidence="3 4">CGMCC 4.5727</strain>
    </source>
</reference>
<evidence type="ECO:0000313" key="4">
    <source>
        <dbReference type="Proteomes" id="UP000199155"/>
    </source>
</evidence>
<dbReference type="EMBL" id="FNFF01000016">
    <property type="protein sequence ID" value="SDL02248.1"/>
    <property type="molecule type" value="Genomic_DNA"/>
</dbReference>
<dbReference type="RefSeq" id="WP_143041410.1">
    <property type="nucleotide sequence ID" value="NZ_FNFF01000016.1"/>
</dbReference>
<dbReference type="Gene3D" id="2.60.40.1140">
    <property type="entry name" value="Collagen-binding surface protein Cna, B-type domain"/>
    <property type="match status" value="1"/>
</dbReference>
<proteinExistence type="predicted"/>
<sequence length="405" mass="41903">MSFASRTHRPAGLRRFVEVTALPVVALAVVVGGAPVVVADGPLGSTPNDSRAQFVDENIRNCSDAGYPDDIQIYGNEAEDAGDAYVQGTGTGSSPTMVNVAITDAGKRAGVVIDAVVIKGGTGSNIYKAPHIPPDLEPPQNYKSPTNNGGNTADVSHYLICYHLEDLPTVTAGALLVLKKVTAPEGGTKETMPTSYTADVECTTPLGTSVEDTLTFGSGGGIARTSSGGVVVRNVPAGSTCMVTENGTRTFPEGAKVTYQPADASSGFVTGVSSVVVISNDFSGSEEATGSFTVTKAVVPPPYGPVPSTFTVNYLCQDGTKGSLKLKADQSATVDGIRADSYCVVREPLRTLPKGWTVSYSVNGKQTRHAQLFRVGDDAKVEIMVTNTGTGAGPTPPPDKDKQPA</sequence>
<organism evidence="3 4">
    <name type="scientific">Streptomyces indicus</name>
    <dbReference type="NCBI Taxonomy" id="417292"/>
    <lineage>
        <taxon>Bacteria</taxon>
        <taxon>Bacillati</taxon>
        <taxon>Actinomycetota</taxon>
        <taxon>Actinomycetes</taxon>
        <taxon>Kitasatosporales</taxon>
        <taxon>Streptomycetaceae</taxon>
        <taxon>Streptomyces</taxon>
    </lineage>
</organism>
<feature type="domain" description="DUF5979" evidence="2">
    <location>
        <begin position="292"/>
        <end position="388"/>
    </location>
</feature>
<evidence type="ECO:0000259" key="2">
    <source>
        <dbReference type="Pfam" id="PF19407"/>
    </source>
</evidence>
<dbReference type="Proteomes" id="UP000199155">
    <property type="component" value="Unassembled WGS sequence"/>
</dbReference>
<evidence type="ECO:0000313" key="3">
    <source>
        <dbReference type="EMBL" id="SDL02248.1"/>
    </source>
</evidence>
<feature type="region of interest" description="Disordered" evidence="1">
    <location>
        <begin position="130"/>
        <end position="149"/>
    </location>
</feature>
<dbReference type="Pfam" id="PF19407">
    <property type="entry name" value="DUF5979"/>
    <property type="match status" value="2"/>
</dbReference>
<dbReference type="AlphaFoldDB" id="A0A1G9GNM3"/>
<feature type="domain" description="DUF5979" evidence="2">
    <location>
        <begin position="177"/>
        <end position="281"/>
    </location>
</feature>
<dbReference type="InterPro" id="IPR046022">
    <property type="entry name" value="DUF5979"/>
</dbReference>
<dbReference type="OrthoDB" id="3263604at2"/>
<protein>
    <recommendedName>
        <fullName evidence="2">DUF5979 domain-containing protein</fullName>
    </recommendedName>
</protein>